<gene>
    <name evidence="3" type="ORF">OVN18_03645</name>
</gene>
<evidence type="ECO:0008006" key="5">
    <source>
        <dbReference type="Google" id="ProtNLM"/>
    </source>
</evidence>
<dbReference type="RefSeq" id="WP_267781997.1">
    <property type="nucleotide sequence ID" value="NZ_CP113089.1"/>
</dbReference>
<organism evidence="3 4">
    <name type="scientific">Microcella daejeonensis</name>
    <dbReference type="NCBI Taxonomy" id="2994971"/>
    <lineage>
        <taxon>Bacteria</taxon>
        <taxon>Bacillati</taxon>
        <taxon>Actinomycetota</taxon>
        <taxon>Actinomycetes</taxon>
        <taxon>Micrococcales</taxon>
        <taxon>Microbacteriaceae</taxon>
        <taxon>Microcella</taxon>
    </lineage>
</organism>
<accession>A0A9E8S8Y8</accession>
<feature type="region of interest" description="Disordered" evidence="1">
    <location>
        <begin position="44"/>
        <end position="82"/>
    </location>
</feature>
<keyword evidence="4" id="KW-1185">Reference proteome</keyword>
<dbReference type="Proteomes" id="UP001164706">
    <property type="component" value="Chromosome"/>
</dbReference>
<feature type="compositionally biased region" description="Low complexity" evidence="1">
    <location>
        <begin position="44"/>
        <end position="62"/>
    </location>
</feature>
<keyword evidence="2" id="KW-0812">Transmembrane</keyword>
<dbReference type="AlphaFoldDB" id="A0A9E8S8Y8"/>
<sequence length="212" mass="22206">MSTVRHPVGPQPPQVYWRRRLIVGLGLLAVIVIIVLIIVRPGSGDPEPTAASPAPSETSAPEASEEPAADAPAEPPADPTACTPDQVEVVAVTDADAYGAEQLPLLSLTIRNLTSTACTMEAGTDVQEYVITSGADRIWSSKDCQTDPVAAPITLEPEQELSTSPLQWSRTRSEAGVCDVQREPVGAGGATYRLSVSIGGFASSTDKAFLLN</sequence>
<reference evidence="3" key="1">
    <citation type="submission" date="2022-11" db="EMBL/GenBank/DDBJ databases">
        <title>Description of Microcella daejonensis nov. sp, isolated from riverside soil.</title>
        <authorList>
            <person name="Molina K.M."/>
            <person name="Kim S.B."/>
        </authorList>
    </citation>
    <scope>NUCLEOTIDE SEQUENCE</scope>
    <source>
        <strain evidence="3">MMS21-STM12</strain>
    </source>
</reference>
<evidence type="ECO:0000313" key="4">
    <source>
        <dbReference type="Proteomes" id="UP001164706"/>
    </source>
</evidence>
<feature type="transmembrane region" description="Helical" evidence="2">
    <location>
        <begin position="21"/>
        <end position="39"/>
    </location>
</feature>
<dbReference type="KEGG" id="mdb:OVN18_03645"/>
<keyword evidence="2" id="KW-1133">Transmembrane helix</keyword>
<evidence type="ECO:0000256" key="2">
    <source>
        <dbReference type="SAM" id="Phobius"/>
    </source>
</evidence>
<keyword evidence="2" id="KW-0472">Membrane</keyword>
<name>A0A9E8S8Y8_9MICO</name>
<evidence type="ECO:0000256" key="1">
    <source>
        <dbReference type="SAM" id="MobiDB-lite"/>
    </source>
</evidence>
<proteinExistence type="predicted"/>
<dbReference type="EMBL" id="CP113089">
    <property type="protein sequence ID" value="WAB82115.1"/>
    <property type="molecule type" value="Genomic_DNA"/>
</dbReference>
<protein>
    <recommendedName>
        <fullName evidence="5">DUF4232 domain-containing protein</fullName>
    </recommendedName>
</protein>
<evidence type="ECO:0000313" key="3">
    <source>
        <dbReference type="EMBL" id="WAB82115.1"/>
    </source>
</evidence>